<feature type="domain" description="Serine aminopeptidase S33" evidence="1">
    <location>
        <begin position="50"/>
        <end position="169"/>
    </location>
</feature>
<accession>A0A7G8Q4C8</accession>
<sequence length="258" mass="28268">MKARIEAELPFYFGPGRELFGFYHPSAAVTGAAVLLCPPFGVEQIRCHRLYRQLAHGLAESGLPVLRFDYYGTGDSAGESRAFEWTRCLADVATAANELRNRTGGARLLAFGARLGANAALAAAQSARLDGVVTWDAITSGDALVRQYDRMQDALKVDLNRFEVARPELDVSTQWPGFERGEGLRAQLQALRLLDPGMASAWLSSAMTDEASRPLDHHVGRQVSVDVSPRWDDVDCLEMAILSHPLLDAAKRLLKEMA</sequence>
<dbReference type="SUPFAM" id="SSF53474">
    <property type="entry name" value="alpha/beta-Hydrolases"/>
    <property type="match status" value="1"/>
</dbReference>
<keyword evidence="2" id="KW-0378">Hydrolase</keyword>
<gene>
    <name evidence="2" type="ORF">H8F01_00190</name>
</gene>
<dbReference type="Proteomes" id="UP000515873">
    <property type="component" value="Chromosome"/>
</dbReference>
<dbReference type="InterPro" id="IPR029058">
    <property type="entry name" value="AB_hydrolase_fold"/>
</dbReference>
<dbReference type="Pfam" id="PF12146">
    <property type="entry name" value="Hydrolase_4"/>
    <property type="match status" value="1"/>
</dbReference>
<dbReference type="KEGG" id="dtl:H8F01_00190"/>
<reference evidence="2 3" key="1">
    <citation type="submission" date="2020-08" db="EMBL/GenBank/DDBJ databases">
        <title>Dyella sp. G9 isolated from forest soil.</title>
        <authorList>
            <person name="Fu J."/>
            <person name="Qiu L."/>
        </authorList>
    </citation>
    <scope>NUCLEOTIDE SEQUENCE [LARGE SCALE GENOMIC DNA]</scope>
    <source>
        <strain evidence="2 3">G9</strain>
    </source>
</reference>
<dbReference type="AlphaFoldDB" id="A0A7G8Q4C8"/>
<dbReference type="RefSeq" id="WP_187057095.1">
    <property type="nucleotide sequence ID" value="NZ_CP060412.1"/>
</dbReference>
<dbReference type="GO" id="GO:0016787">
    <property type="term" value="F:hydrolase activity"/>
    <property type="evidence" value="ECO:0007669"/>
    <property type="project" value="UniProtKB-KW"/>
</dbReference>
<evidence type="ECO:0000259" key="1">
    <source>
        <dbReference type="Pfam" id="PF12146"/>
    </source>
</evidence>
<proteinExistence type="predicted"/>
<evidence type="ECO:0000313" key="2">
    <source>
        <dbReference type="EMBL" id="QNK01636.1"/>
    </source>
</evidence>
<evidence type="ECO:0000313" key="3">
    <source>
        <dbReference type="Proteomes" id="UP000515873"/>
    </source>
</evidence>
<dbReference type="InterPro" id="IPR022742">
    <property type="entry name" value="Hydrolase_4"/>
</dbReference>
<dbReference type="Gene3D" id="3.40.50.1820">
    <property type="entry name" value="alpha/beta hydrolase"/>
    <property type="match status" value="1"/>
</dbReference>
<name>A0A7G8Q4C8_9GAMM</name>
<dbReference type="EMBL" id="CP060412">
    <property type="protein sequence ID" value="QNK01636.1"/>
    <property type="molecule type" value="Genomic_DNA"/>
</dbReference>
<keyword evidence="3" id="KW-1185">Reference proteome</keyword>
<organism evidence="2 3">
    <name type="scientific">Dyella telluris</name>
    <dbReference type="NCBI Taxonomy" id="2763498"/>
    <lineage>
        <taxon>Bacteria</taxon>
        <taxon>Pseudomonadati</taxon>
        <taxon>Pseudomonadota</taxon>
        <taxon>Gammaproteobacteria</taxon>
        <taxon>Lysobacterales</taxon>
        <taxon>Rhodanobacteraceae</taxon>
        <taxon>Dyella</taxon>
    </lineage>
</organism>
<protein>
    <submittedName>
        <fullName evidence="2">Alpha/beta hydrolase</fullName>
    </submittedName>
</protein>